<dbReference type="PANTHER" id="PTHR23502:SF132">
    <property type="entry name" value="POLYAMINE TRANSPORTER 2-RELATED"/>
    <property type="match status" value="1"/>
</dbReference>
<dbReference type="GO" id="GO:1990961">
    <property type="term" value="P:xenobiotic detoxification by transmembrane export across the plasma membrane"/>
    <property type="evidence" value="ECO:0007669"/>
    <property type="project" value="InterPro"/>
</dbReference>
<dbReference type="PROSITE" id="PS50850">
    <property type="entry name" value="MFS"/>
    <property type="match status" value="1"/>
</dbReference>
<comment type="similarity">
    <text evidence="2 8">Belongs to the major facilitator superfamily. Bcr/CmlA family.</text>
</comment>
<dbReference type="GO" id="GO:0005886">
    <property type="term" value="C:plasma membrane"/>
    <property type="evidence" value="ECO:0007669"/>
    <property type="project" value="UniProtKB-SubCell"/>
</dbReference>
<gene>
    <name evidence="10" type="ordered locus">Fraau_1439</name>
</gene>
<dbReference type="STRING" id="767434.Fraau_1439"/>
<feature type="transmembrane region" description="Helical" evidence="8">
    <location>
        <begin position="373"/>
        <end position="396"/>
    </location>
</feature>
<evidence type="ECO:0000313" key="10">
    <source>
        <dbReference type="EMBL" id="AFC85864.1"/>
    </source>
</evidence>
<dbReference type="GO" id="GO:0042910">
    <property type="term" value="F:xenobiotic transmembrane transporter activity"/>
    <property type="evidence" value="ECO:0007669"/>
    <property type="project" value="InterPro"/>
</dbReference>
<evidence type="ECO:0000256" key="1">
    <source>
        <dbReference type="ARBA" id="ARBA00004651"/>
    </source>
</evidence>
<sequence length="429" mass="45040">MISRLRMLVPLQSRQSDLYSKSGGTAVAGAALEQAAPRHRWHVLMILSLLMGFASISTDVYLPAIPTMARELGVPVGTIELTVSGYLVGFSLGQLIWGAVSDRYGRRLPVALGLLLFVAGSVGCAMSGTAWVLIGWRLVQAMGACASVVLARAMVRDLYAGHHAARMLSTLMMVMAVAPLLGPMVGGQILLASGWRAIFWLLAVIGVLTLLALAALPETLPPERRHALPLSQAWAGYRALLRDPRLRAYMGVGGFYYAGMFAYIAGSPFAFISYYHVSPQVYALLFAGGIVGVMAANLFNRRMVARFGSDRILQWGAMIAAGAGAAAAIAGATGWGGLVGLAIPSLLVASMAGFIVANAIIGALADFPRQAGAVSALVGAFQYGFGVLSSGILGALGDSSPWPMTCIMLLSGLACLGCALWLRARPRLQ</sequence>
<feature type="transmembrane region" description="Helical" evidence="8">
    <location>
        <begin position="402"/>
        <end position="422"/>
    </location>
</feature>
<feature type="transmembrane region" description="Helical" evidence="8">
    <location>
        <begin position="255"/>
        <end position="275"/>
    </location>
</feature>
<evidence type="ECO:0000256" key="8">
    <source>
        <dbReference type="RuleBase" id="RU365088"/>
    </source>
</evidence>
<dbReference type="Gene3D" id="1.20.1720.10">
    <property type="entry name" value="Multidrug resistance protein D"/>
    <property type="match status" value="1"/>
</dbReference>
<proteinExistence type="inferred from homology"/>
<dbReference type="HOGENOM" id="CLU_001265_47_0_6"/>
<dbReference type="InterPro" id="IPR011701">
    <property type="entry name" value="MFS"/>
</dbReference>
<protein>
    <recommendedName>
        <fullName evidence="8">Bcr/CflA family efflux transporter</fullName>
    </recommendedName>
</protein>
<evidence type="ECO:0000256" key="3">
    <source>
        <dbReference type="ARBA" id="ARBA00022448"/>
    </source>
</evidence>
<evidence type="ECO:0000313" key="11">
    <source>
        <dbReference type="Proteomes" id="UP000005234"/>
    </source>
</evidence>
<comment type="subcellular location">
    <subcellularLocation>
        <location evidence="8">Cell inner membrane</location>
        <topology evidence="8">Multi-pass membrane protein</topology>
    </subcellularLocation>
    <subcellularLocation>
        <location evidence="1">Cell membrane</location>
        <topology evidence="1">Multi-pass membrane protein</topology>
    </subcellularLocation>
</comment>
<evidence type="ECO:0000256" key="5">
    <source>
        <dbReference type="ARBA" id="ARBA00022692"/>
    </source>
</evidence>
<name>H8L5W4_FRAAD</name>
<feature type="transmembrane region" description="Helical" evidence="8">
    <location>
        <begin position="112"/>
        <end position="132"/>
    </location>
</feature>
<feature type="transmembrane region" description="Helical" evidence="8">
    <location>
        <begin position="43"/>
        <end position="63"/>
    </location>
</feature>
<feature type="transmembrane region" description="Helical" evidence="8">
    <location>
        <begin position="167"/>
        <end position="191"/>
    </location>
</feature>
<keyword evidence="11" id="KW-1185">Reference proteome</keyword>
<feature type="domain" description="Major facilitator superfamily (MFS) profile" evidence="9">
    <location>
        <begin position="43"/>
        <end position="429"/>
    </location>
</feature>
<evidence type="ECO:0000256" key="2">
    <source>
        <dbReference type="ARBA" id="ARBA00006236"/>
    </source>
</evidence>
<feature type="transmembrane region" description="Helical" evidence="8">
    <location>
        <begin position="197"/>
        <end position="216"/>
    </location>
</feature>
<accession>H8L5W4</accession>
<dbReference type="Pfam" id="PF07690">
    <property type="entry name" value="MFS_1"/>
    <property type="match status" value="1"/>
</dbReference>
<keyword evidence="4" id="KW-1003">Cell membrane</keyword>
<feature type="transmembrane region" description="Helical" evidence="8">
    <location>
        <begin position="281"/>
        <end position="300"/>
    </location>
</feature>
<dbReference type="InterPro" id="IPR020846">
    <property type="entry name" value="MFS_dom"/>
</dbReference>
<evidence type="ECO:0000259" key="9">
    <source>
        <dbReference type="PROSITE" id="PS50850"/>
    </source>
</evidence>
<dbReference type="EMBL" id="CP003350">
    <property type="protein sequence ID" value="AFC85864.1"/>
    <property type="molecule type" value="Genomic_DNA"/>
</dbReference>
<evidence type="ECO:0000256" key="4">
    <source>
        <dbReference type="ARBA" id="ARBA00022475"/>
    </source>
</evidence>
<organism evidence="10 11">
    <name type="scientific">Frateuria aurantia (strain ATCC 33424 / DSM 6220 / KCTC 2777 / LMG 1558 / NBRC 3245 / NCIMB 13370)</name>
    <name type="common">Acetobacter aurantius</name>
    <dbReference type="NCBI Taxonomy" id="767434"/>
    <lineage>
        <taxon>Bacteria</taxon>
        <taxon>Pseudomonadati</taxon>
        <taxon>Pseudomonadota</taxon>
        <taxon>Gammaproteobacteria</taxon>
        <taxon>Lysobacterales</taxon>
        <taxon>Rhodanobacteraceae</taxon>
        <taxon>Frateuria</taxon>
    </lineage>
</organism>
<dbReference type="NCBIfam" id="TIGR00710">
    <property type="entry name" value="efflux_Bcr_CflA"/>
    <property type="match status" value="1"/>
</dbReference>
<dbReference type="InterPro" id="IPR004812">
    <property type="entry name" value="Efflux_drug-R_Bcr/CmlA"/>
</dbReference>
<dbReference type="InterPro" id="IPR036259">
    <property type="entry name" value="MFS_trans_sf"/>
</dbReference>
<dbReference type="SUPFAM" id="SSF103473">
    <property type="entry name" value="MFS general substrate transporter"/>
    <property type="match status" value="1"/>
</dbReference>
<feature type="transmembrane region" description="Helical" evidence="8">
    <location>
        <begin position="312"/>
        <end position="332"/>
    </location>
</feature>
<keyword evidence="6 8" id="KW-1133">Transmembrane helix</keyword>
<dbReference type="FunFam" id="1.20.1720.10:FF:000005">
    <property type="entry name" value="Bcr/CflA family efflux transporter"/>
    <property type="match status" value="1"/>
</dbReference>
<dbReference type="KEGG" id="fau:Fraau_1439"/>
<dbReference type="CDD" id="cd17320">
    <property type="entry name" value="MFS_MdfA_MDR_like"/>
    <property type="match status" value="1"/>
</dbReference>
<reference evidence="10" key="1">
    <citation type="submission" date="2012-02" db="EMBL/GenBank/DDBJ databases">
        <title>The complete genome of Frateuria aurantia DSM 6220.</title>
        <authorList>
            <consortium name="US DOE Joint Genome Institute (JGI-PGF)"/>
            <person name="Lucas S."/>
            <person name="Copeland A."/>
            <person name="Lapidus A."/>
            <person name="Glavina del Rio T."/>
            <person name="Dalin E."/>
            <person name="Tice H."/>
            <person name="Bruce D."/>
            <person name="Goodwin L."/>
            <person name="Pitluck S."/>
            <person name="Peters L."/>
            <person name="Ovchinnikova G."/>
            <person name="Teshima H."/>
            <person name="Kyrpides N."/>
            <person name="Mavromatis K."/>
            <person name="Ivanova N."/>
            <person name="Brettin T."/>
            <person name="Detter J.C."/>
            <person name="Han C."/>
            <person name="Larimer F."/>
            <person name="Land M."/>
            <person name="Hauser L."/>
            <person name="Markowitz V."/>
            <person name="Cheng J.-F."/>
            <person name="Hugenholtz P."/>
            <person name="Woyke T."/>
            <person name="Wu D."/>
            <person name="Brambilla E."/>
            <person name="Klenk H.-P."/>
            <person name="Eisen J.A."/>
        </authorList>
    </citation>
    <scope>NUCLEOTIDE SEQUENCE</scope>
    <source>
        <strain evidence="10">DSM 6220</strain>
    </source>
</reference>
<keyword evidence="3 8" id="KW-0813">Transport</keyword>
<feature type="transmembrane region" description="Helical" evidence="8">
    <location>
        <begin position="338"/>
        <end position="361"/>
    </location>
</feature>
<dbReference type="eggNOG" id="COG2814">
    <property type="taxonomic scope" value="Bacteria"/>
</dbReference>
<evidence type="ECO:0000256" key="6">
    <source>
        <dbReference type="ARBA" id="ARBA00022989"/>
    </source>
</evidence>
<dbReference type="PANTHER" id="PTHR23502">
    <property type="entry name" value="MAJOR FACILITATOR SUPERFAMILY"/>
    <property type="match status" value="1"/>
</dbReference>
<evidence type="ECO:0000256" key="7">
    <source>
        <dbReference type="ARBA" id="ARBA00023136"/>
    </source>
</evidence>
<keyword evidence="5 8" id="KW-0812">Transmembrane</keyword>
<dbReference type="AlphaFoldDB" id="H8L5W4"/>
<dbReference type="RefSeq" id="WP_014402869.1">
    <property type="nucleotide sequence ID" value="NC_017033.1"/>
</dbReference>
<keyword evidence="7 8" id="KW-0472">Membrane</keyword>
<keyword evidence="8" id="KW-0997">Cell inner membrane</keyword>
<feature type="transmembrane region" description="Helical" evidence="8">
    <location>
        <begin position="83"/>
        <end position="100"/>
    </location>
</feature>
<dbReference type="Proteomes" id="UP000005234">
    <property type="component" value="Chromosome"/>
</dbReference>
<feature type="transmembrane region" description="Helical" evidence="8">
    <location>
        <begin position="138"/>
        <end position="155"/>
    </location>
</feature>